<proteinExistence type="predicted"/>
<keyword evidence="2" id="KW-1185">Reference proteome</keyword>
<dbReference type="RefSeq" id="WP_140926083.1">
    <property type="nucleotide sequence ID" value="NZ_QUAU01000007.1"/>
</dbReference>
<reference evidence="1 2" key="1">
    <citation type="submission" date="2018-08" db="EMBL/GenBank/DDBJ databases">
        <title>Comparative genomics of wild bee and flower associated Lactobacillus reveals potential adaptation to the bee host.</title>
        <authorList>
            <person name="Vuong H.Q."/>
            <person name="Mcfrederick Q.S."/>
        </authorList>
    </citation>
    <scope>NUCLEOTIDE SEQUENCE [LARGE SCALE GENOMIC DNA]</scope>
    <source>
        <strain evidence="1 2">HV_13</strain>
    </source>
</reference>
<accession>A0ABY2YV15</accession>
<name>A0ABY2YV15_9LACO</name>
<dbReference type="InterPro" id="IPR013321">
    <property type="entry name" value="Arc_rbn_hlx_hlx"/>
</dbReference>
<evidence type="ECO:0000313" key="1">
    <source>
        <dbReference type="EMBL" id="TPR22831.1"/>
    </source>
</evidence>
<organism evidence="1 2">
    <name type="scientific">Apilactobacillus micheneri</name>
    <dbReference type="NCBI Taxonomy" id="1899430"/>
    <lineage>
        <taxon>Bacteria</taxon>
        <taxon>Bacillati</taxon>
        <taxon>Bacillota</taxon>
        <taxon>Bacilli</taxon>
        <taxon>Lactobacillales</taxon>
        <taxon>Lactobacillaceae</taxon>
        <taxon>Apilactobacillus</taxon>
    </lineage>
</organism>
<evidence type="ECO:0000313" key="2">
    <source>
        <dbReference type="Proteomes" id="UP000777560"/>
    </source>
</evidence>
<gene>
    <name evidence="1" type="ORF">DY114_07480</name>
</gene>
<dbReference type="Gene3D" id="1.10.1220.10">
    <property type="entry name" value="Met repressor-like"/>
    <property type="match status" value="1"/>
</dbReference>
<comment type="caution">
    <text evidence="1">The sequence shown here is derived from an EMBL/GenBank/DDBJ whole genome shotgun (WGS) entry which is preliminary data.</text>
</comment>
<sequence>MPKTKQKSERVSVRIAPNVKQAAEKELDKHGLSISNYIQYALANVANGSDDNYLNTPDALEAKYEAEHGETKKIGSLNDFEKYTKEMQKEVNNED</sequence>
<protein>
    <submittedName>
        <fullName evidence="1">RelB</fullName>
    </submittedName>
</protein>
<dbReference type="Proteomes" id="UP000777560">
    <property type="component" value="Unassembled WGS sequence"/>
</dbReference>
<dbReference type="EMBL" id="QUAV01000007">
    <property type="protein sequence ID" value="TPR22831.1"/>
    <property type="molecule type" value="Genomic_DNA"/>
</dbReference>